<feature type="region of interest" description="Disordered" evidence="1">
    <location>
        <begin position="1"/>
        <end position="22"/>
    </location>
</feature>
<feature type="compositionally biased region" description="Polar residues" evidence="1">
    <location>
        <begin position="195"/>
        <end position="206"/>
    </location>
</feature>
<evidence type="ECO:0000313" key="3">
    <source>
        <dbReference type="Proteomes" id="UP001433268"/>
    </source>
</evidence>
<feature type="compositionally biased region" description="Gly residues" evidence="1">
    <location>
        <begin position="234"/>
        <end position="250"/>
    </location>
</feature>
<dbReference type="EMBL" id="JAQQWN010000004">
    <property type="protein sequence ID" value="KAK8088536.1"/>
    <property type="molecule type" value="Genomic_DNA"/>
</dbReference>
<protein>
    <submittedName>
        <fullName evidence="2">Uncharacterized protein</fullName>
    </submittedName>
</protein>
<dbReference type="Proteomes" id="UP001433268">
    <property type="component" value="Unassembled WGS sequence"/>
</dbReference>
<keyword evidence="3" id="KW-1185">Reference proteome</keyword>
<evidence type="ECO:0000256" key="1">
    <source>
        <dbReference type="SAM" id="MobiDB-lite"/>
    </source>
</evidence>
<evidence type="ECO:0000313" key="2">
    <source>
        <dbReference type="EMBL" id="KAK8088536.1"/>
    </source>
</evidence>
<reference evidence="2 3" key="1">
    <citation type="submission" date="2023-01" db="EMBL/GenBank/DDBJ databases">
        <title>Analysis of 21 Apiospora genomes using comparative genomics revels a genus with tremendous synthesis potential of carbohydrate active enzymes and secondary metabolites.</title>
        <authorList>
            <person name="Sorensen T."/>
        </authorList>
    </citation>
    <scope>NUCLEOTIDE SEQUENCE [LARGE SCALE GENOMIC DNA]</scope>
    <source>
        <strain evidence="2 3">CBS 114990</strain>
    </source>
</reference>
<name>A0ABR1WZE8_9PEZI</name>
<gene>
    <name evidence="2" type="ORF">PG997_003497</name>
</gene>
<feature type="region of interest" description="Disordered" evidence="1">
    <location>
        <begin position="195"/>
        <end position="250"/>
    </location>
</feature>
<proteinExistence type="predicted"/>
<accession>A0ABR1WZE8</accession>
<sequence>MTTPAVNEGESPGGGQDPVSYTDEEIYISFRNGAIRMMHMEQNPDNVRDFQVHYNGESFPQYYAIRYPTPMVRIGYGMWAPQHAALNEPFEHRTSWIYQWPLIMGGYYPFPDPSDTSNVNRSPGPDRVLFQLVHGHPIYIGVVTSRVGRPPTLGTEQGPTSDRWGFIFNQANMNPDLTVMEGTLYPGLDANQPHYPTSNVLGSRRTTMGYKKPGSTYGPAISSPPALETSSTGSDGGSGTGTGSGQAGYGKGPGGIGFSGGGASGGQGSFGGYYALPIAQNQFKVWTGLPFGT</sequence>
<organism evidence="2 3">
    <name type="scientific">Apiospora hydei</name>
    <dbReference type="NCBI Taxonomy" id="1337664"/>
    <lineage>
        <taxon>Eukaryota</taxon>
        <taxon>Fungi</taxon>
        <taxon>Dikarya</taxon>
        <taxon>Ascomycota</taxon>
        <taxon>Pezizomycotina</taxon>
        <taxon>Sordariomycetes</taxon>
        <taxon>Xylariomycetidae</taxon>
        <taxon>Amphisphaeriales</taxon>
        <taxon>Apiosporaceae</taxon>
        <taxon>Apiospora</taxon>
    </lineage>
</organism>
<comment type="caution">
    <text evidence="2">The sequence shown here is derived from an EMBL/GenBank/DDBJ whole genome shotgun (WGS) entry which is preliminary data.</text>
</comment>
<dbReference type="GeneID" id="92040872"/>
<dbReference type="RefSeq" id="XP_066671430.1">
    <property type="nucleotide sequence ID" value="XM_066807812.1"/>
</dbReference>